<dbReference type="Proteomes" id="UP000054266">
    <property type="component" value="Unassembled WGS sequence"/>
</dbReference>
<dbReference type="InterPro" id="IPR002347">
    <property type="entry name" value="SDR_fam"/>
</dbReference>
<evidence type="ECO:0000256" key="3">
    <source>
        <dbReference type="ARBA" id="ARBA00023002"/>
    </source>
</evidence>
<dbReference type="PANTHER" id="PTHR24320:SF143">
    <property type="entry name" value="NAD(P)-BINDING PROTEIN"/>
    <property type="match status" value="1"/>
</dbReference>
<keyword evidence="3" id="KW-0560">Oxidoreductase</keyword>
<name>A0A0D2GDG5_9EURO</name>
<dbReference type="EMBL" id="KN846957">
    <property type="protein sequence ID" value="KIW70159.1"/>
    <property type="molecule type" value="Genomic_DNA"/>
</dbReference>
<dbReference type="SUPFAM" id="SSF51735">
    <property type="entry name" value="NAD(P)-binding Rossmann-fold domains"/>
    <property type="match status" value="1"/>
</dbReference>
<organism evidence="4 5">
    <name type="scientific">Phialophora macrospora</name>
    <dbReference type="NCBI Taxonomy" id="1851006"/>
    <lineage>
        <taxon>Eukaryota</taxon>
        <taxon>Fungi</taxon>
        <taxon>Dikarya</taxon>
        <taxon>Ascomycota</taxon>
        <taxon>Pezizomycotina</taxon>
        <taxon>Eurotiomycetes</taxon>
        <taxon>Chaetothyriomycetidae</taxon>
        <taxon>Chaetothyriales</taxon>
        <taxon>Herpotrichiellaceae</taxon>
        <taxon>Phialophora</taxon>
    </lineage>
</organism>
<dbReference type="Pfam" id="PF00106">
    <property type="entry name" value="adh_short"/>
    <property type="match status" value="1"/>
</dbReference>
<dbReference type="PRINTS" id="PR00081">
    <property type="entry name" value="GDHRDH"/>
</dbReference>
<dbReference type="AlphaFoldDB" id="A0A0D2GDG5"/>
<reference evidence="4 5" key="1">
    <citation type="submission" date="2015-01" db="EMBL/GenBank/DDBJ databases">
        <title>The Genome Sequence of Capronia semiimmersa CBS27337.</title>
        <authorList>
            <consortium name="The Broad Institute Genomics Platform"/>
            <person name="Cuomo C."/>
            <person name="de Hoog S."/>
            <person name="Gorbushina A."/>
            <person name="Stielow B."/>
            <person name="Teixiera M."/>
            <person name="Abouelleil A."/>
            <person name="Chapman S.B."/>
            <person name="Priest M."/>
            <person name="Young S.K."/>
            <person name="Wortman J."/>
            <person name="Nusbaum C."/>
            <person name="Birren B."/>
        </authorList>
    </citation>
    <scope>NUCLEOTIDE SEQUENCE [LARGE SCALE GENOMIC DNA]</scope>
    <source>
        <strain evidence="4 5">CBS 27337</strain>
    </source>
</reference>
<evidence type="ECO:0000313" key="5">
    <source>
        <dbReference type="Proteomes" id="UP000054266"/>
    </source>
</evidence>
<sequence length="349" mass="38330">MRLSLRVVCNVKLSRTSILLSTNKHRSFNMSSLLPGSNTLNPDEDIPDLSGKHYIVTGGSAGIGFGIAAHLIQHNAENVTILSNKEDHAQSALEELKEFGDATKAHWVKCDLEDLAFTDRVADELASSQDRLDGLVLNAGIGVGVYNETKDRLDSHFQVNHLSQLALLLKLLPRLHRTPGARVVFESSDLHRGADYGTNFKDEAEINTDIGPTRLYNRTKLAQILTMRALQRRKEAGELGFQPGQKIFINAVHPGGVATDQPLQAEDAYGILGVVGHKLVRPFMKDPVSEGCRPALYATTSPEIEEKGISGQYIVPDKKVTSPSKQAQNDELGEALWRLSIRILDDRIG</sequence>
<evidence type="ECO:0000313" key="4">
    <source>
        <dbReference type="EMBL" id="KIW70159.1"/>
    </source>
</evidence>
<dbReference type="GO" id="GO:0016491">
    <property type="term" value="F:oxidoreductase activity"/>
    <property type="evidence" value="ECO:0007669"/>
    <property type="project" value="UniProtKB-KW"/>
</dbReference>
<dbReference type="InterPro" id="IPR036291">
    <property type="entry name" value="NAD(P)-bd_dom_sf"/>
</dbReference>
<keyword evidence="2" id="KW-0521">NADP</keyword>
<gene>
    <name evidence="4" type="ORF">PV04_02457</name>
</gene>
<dbReference type="Gene3D" id="3.40.50.720">
    <property type="entry name" value="NAD(P)-binding Rossmann-like Domain"/>
    <property type="match status" value="1"/>
</dbReference>
<dbReference type="PANTHER" id="PTHR24320">
    <property type="entry name" value="RETINOL DEHYDROGENASE"/>
    <property type="match status" value="1"/>
</dbReference>
<evidence type="ECO:0008006" key="6">
    <source>
        <dbReference type="Google" id="ProtNLM"/>
    </source>
</evidence>
<evidence type="ECO:0000256" key="2">
    <source>
        <dbReference type="ARBA" id="ARBA00022857"/>
    </source>
</evidence>
<comment type="similarity">
    <text evidence="1">Belongs to the short-chain dehydrogenases/reductases (SDR) family.</text>
</comment>
<proteinExistence type="inferred from homology"/>
<accession>A0A0D2GDG5</accession>
<evidence type="ECO:0000256" key="1">
    <source>
        <dbReference type="ARBA" id="ARBA00006484"/>
    </source>
</evidence>
<protein>
    <recommendedName>
        <fullName evidence="6">NAD(P)-binding protein</fullName>
    </recommendedName>
</protein>
<keyword evidence="5" id="KW-1185">Reference proteome</keyword>
<dbReference type="STRING" id="5601.A0A0D2GDG5"/>